<name>A0ABT0URI9_9ACTN</name>
<accession>A0ABT0URI9</accession>
<dbReference type="InterPro" id="IPR036390">
    <property type="entry name" value="WH_DNA-bd_sf"/>
</dbReference>
<evidence type="ECO:0000313" key="1">
    <source>
        <dbReference type="EMBL" id="MCM2390976.1"/>
    </source>
</evidence>
<evidence type="ECO:0008006" key="3">
    <source>
        <dbReference type="Google" id="ProtNLM"/>
    </source>
</evidence>
<sequence>MADIDSTVLSHLMGHDAFARHGLGGSALVIIAALHARPHQTIRELTNTSSVSRASVYKALGRLRALGLAHQTTETWALAPRALEGFGYSGSWVVQEPTSPGQGWDDVARRIGTAGLAARRVSLHATERMAYRAALEALAGHRRKALFVVGKNGQKVLVPTPRGDEVPSEWRTPDGTVINPATGSLAPDWRVATDGRLILITPADQRTYDELVSQYAEAINDWESAA</sequence>
<dbReference type="Gene3D" id="1.10.10.10">
    <property type="entry name" value="Winged helix-like DNA-binding domain superfamily/Winged helix DNA-binding domain"/>
    <property type="match status" value="1"/>
</dbReference>
<dbReference type="SUPFAM" id="SSF46785">
    <property type="entry name" value="Winged helix' DNA-binding domain"/>
    <property type="match status" value="1"/>
</dbReference>
<dbReference type="EMBL" id="JAMQAW010000028">
    <property type="protein sequence ID" value="MCM2390976.1"/>
    <property type="molecule type" value="Genomic_DNA"/>
</dbReference>
<reference evidence="1" key="1">
    <citation type="submission" date="2022-06" db="EMBL/GenBank/DDBJ databases">
        <title>Genome public.</title>
        <authorList>
            <person name="Sun Q."/>
        </authorList>
    </citation>
    <scope>NUCLEOTIDE SEQUENCE</scope>
    <source>
        <strain evidence="1">CWNU-1</strain>
    </source>
</reference>
<organism evidence="1 2">
    <name type="scientific">Streptomyces albipurpureus</name>
    <dbReference type="NCBI Taxonomy" id="2897419"/>
    <lineage>
        <taxon>Bacteria</taxon>
        <taxon>Bacillati</taxon>
        <taxon>Actinomycetota</taxon>
        <taxon>Actinomycetes</taxon>
        <taxon>Kitasatosporales</taxon>
        <taxon>Streptomycetaceae</taxon>
        <taxon>Streptomyces</taxon>
    </lineage>
</organism>
<comment type="caution">
    <text evidence="1">The sequence shown here is derived from an EMBL/GenBank/DDBJ whole genome shotgun (WGS) entry which is preliminary data.</text>
</comment>
<keyword evidence="2" id="KW-1185">Reference proteome</keyword>
<protein>
    <recommendedName>
        <fullName evidence="3">MarR family transcriptional regulator</fullName>
    </recommendedName>
</protein>
<proteinExistence type="predicted"/>
<dbReference type="Proteomes" id="UP001431429">
    <property type="component" value="Unassembled WGS sequence"/>
</dbReference>
<evidence type="ECO:0000313" key="2">
    <source>
        <dbReference type="Proteomes" id="UP001431429"/>
    </source>
</evidence>
<dbReference type="RefSeq" id="WP_250921316.1">
    <property type="nucleotide sequence ID" value="NZ_JAMQAW010000028.1"/>
</dbReference>
<dbReference type="InterPro" id="IPR036388">
    <property type="entry name" value="WH-like_DNA-bd_sf"/>
</dbReference>
<gene>
    <name evidence="1" type="ORF">NBG84_22230</name>
</gene>